<dbReference type="EMBL" id="JAPWTJ010004083">
    <property type="protein sequence ID" value="KAJ8948610.1"/>
    <property type="molecule type" value="Genomic_DNA"/>
</dbReference>
<gene>
    <name evidence="1" type="ORF">NQ317_017471</name>
</gene>
<evidence type="ECO:0000313" key="1">
    <source>
        <dbReference type="EMBL" id="KAJ8948610.1"/>
    </source>
</evidence>
<proteinExistence type="predicted"/>
<keyword evidence="2" id="KW-1185">Reference proteome</keyword>
<sequence length="98" mass="11349">MEGNVVFVVMLSQILIQKIMKILYESGSVIDVHVKLTANHFGTFHVWVCYFFRNTENILMQRNLVRDCFLPLLLEGGSSQYNAQLNNEANMYSLMNMI</sequence>
<comment type="caution">
    <text evidence="1">The sequence shown here is derived from an EMBL/GenBank/DDBJ whole genome shotgun (WGS) entry which is preliminary data.</text>
</comment>
<protein>
    <submittedName>
        <fullName evidence="1">Uncharacterized protein</fullName>
    </submittedName>
</protein>
<dbReference type="Proteomes" id="UP001162164">
    <property type="component" value="Unassembled WGS sequence"/>
</dbReference>
<organism evidence="1 2">
    <name type="scientific">Molorchus minor</name>
    <dbReference type="NCBI Taxonomy" id="1323400"/>
    <lineage>
        <taxon>Eukaryota</taxon>
        <taxon>Metazoa</taxon>
        <taxon>Ecdysozoa</taxon>
        <taxon>Arthropoda</taxon>
        <taxon>Hexapoda</taxon>
        <taxon>Insecta</taxon>
        <taxon>Pterygota</taxon>
        <taxon>Neoptera</taxon>
        <taxon>Endopterygota</taxon>
        <taxon>Coleoptera</taxon>
        <taxon>Polyphaga</taxon>
        <taxon>Cucujiformia</taxon>
        <taxon>Chrysomeloidea</taxon>
        <taxon>Cerambycidae</taxon>
        <taxon>Lamiinae</taxon>
        <taxon>Monochamini</taxon>
        <taxon>Molorchus</taxon>
    </lineage>
</organism>
<accession>A0ABQ9IQ33</accession>
<name>A0ABQ9IQ33_9CUCU</name>
<evidence type="ECO:0000313" key="2">
    <source>
        <dbReference type="Proteomes" id="UP001162164"/>
    </source>
</evidence>
<reference evidence="1" key="1">
    <citation type="journal article" date="2023" name="Insect Mol. Biol.">
        <title>Genome sequencing provides insights into the evolution of gene families encoding plant cell wall-degrading enzymes in longhorned beetles.</title>
        <authorList>
            <person name="Shin N.R."/>
            <person name="Okamura Y."/>
            <person name="Kirsch R."/>
            <person name="Pauchet Y."/>
        </authorList>
    </citation>
    <scope>NUCLEOTIDE SEQUENCE</scope>
    <source>
        <strain evidence="1">MMC_N1</strain>
    </source>
</reference>